<dbReference type="InterPro" id="IPR001940">
    <property type="entry name" value="Peptidase_S1C"/>
</dbReference>
<dbReference type="SUPFAM" id="SSF50494">
    <property type="entry name" value="Trypsin-like serine proteases"/>
    <property type="match status" value="1"/>
</dbReference>
<dbReference type="EMBL" id="JAOCQF010000001">
    <property type="protein sequence ID" value="MCT8328036.1"/>
    <property type="molecule type" value="Genomic_DNA"/>
</dbReference>
<dbReference type="PRINTS" id="PR00834">
    <property type="entry name" value="PROTEASES2C"/>
</dbReference>
<evidence type="ECO:0000256" key="1">
    <source>
        <dbReference type="ARBA" id="ARBA00010541"/>
    </source>
</evidence>
<protein>
    <submittedName>
        <fullName evidence="5">Trypsin-like peptidase domain-containing protein</fullName>
    </submittedName>
</protein>
<dbReference type="InterPro" id="IPR043504">
    <property type="entry name" value="Peptidase_S1_PA_chymotrypsin"/>
</dbReference>
<dbReference type="RefSeq" id="WP_261493482.1">
    <property type="nucleotide sequence ID" value="NZ_JAOCQF010000001.1"/>
</dbReference>
<dbReference type="Gene3D" id="2.40.10.10">
    <property type="entry name" value="Trypsin-like serine proteases"/>
    <property type="match status" value="2"/>
</dbReference>
<dbReference type="Pfam" id="PF13365">
    <property type="entry name" value="Trypsin_2"/>
    <property type="match status" value="1"/>
</dbReference>
<proteinExistence type="inferred from homology"/>
<feature type="signal peptide" evidence="4">
    <location>
        <begin position="1"/>
        <end position="23"/>
    </location>
</feature>
<gene>
    <name evidence="5" type="ORF">N5I32_00745</name>
</gene>
<keyword evidence="3" id="KW-0378">Hydrolase</keyword>
<dbReference type="InterPro" id="IPR009003">
    <property type="entry name" value="Peptidase_S1_PA"/>
</dbReference>
<comment type="similarity">
    <text evidence="1">Belongs to the peptidase S1C family.</text>
</comment>
<reference evidence="6" key="1">
    <citation type="submission" date="2023-07" db="EMBL/GenBank/DDBJ databases">
        <title>Defluviimonas sediminis sp. nov., isolated from mangrove sediment.</title>
        <authorList>
            <person name="Liu L."/>
            <person name="Li J."/>
            <person name="Huang Y."/>
            <person name="Pan J."/>
            <person name="Li M."/>
        </authorList>
    </citation>
    <scope>NUCLEOTIDE SEQUENCE [LARGE SCALE GENOMIC DNA]</scope>
    <source>
        <strain evidence="6">FT324</strain>
    </source>
</reference>
<dbReference type="Proteomes" id="UP001205601">
    <property type="component" value="Unassembled WGS sequence"/>
</dbReference>
<evidence type="ECO:0000313" key="5">
    <source>
        <dbReference type="EMBL" id="MCT8328036.1"/>
    </source>
</evidence>
<evidence type="ECO:0000313" key="6">
    <source>
        <dbReference type="Proteomes" id="UP001205601"/>
    </source>
</evidence>
<feature type="chain" id="PRO_5047372038" evidence="4">
    <location>
        <begin position="24"/>
        <end position="245"/>
    </location>
</feature>
<keyword evidence="6" id="KW-1185">Reference proteome</keyword>
<sequence>MSGNPAICLALALALAGFQGAAASAEASHCGLSAQEVYERAAPSVVEVFSLTIDRFRVAGRVLPSFGSGFYLQDGRVATNYHVVADAQNVIIYDEEGAWDAMVVGSDPLLDIALLERAFAPDERQGLEIVGADMLSVGQQAFTIGFPLGLGKSISEGIVAGTGRVIPRTTWDWLSPMIQTDAAVNPGNSGGPLLDDCGRVLGMVSRSIHGETADNVGFAIPGEVLAPVLGELAENGAVARAWHGL</sequence>
<keyword evidence="4" id="KW-0732">Signal</keyword>
<comment type="caution">
    <text evidence="5">The sequence shown here is derived from an EMBL/GenBank/DDBJ whole genome shotgun (WGS) entry which is preliminary data.</text>
</comment>
<name>A0ABT2NGW7_9RHOB</name>
<dbReference type="PANTHER" id="PTHR43343:SF3">
    <property type="entry name" value="PROTEASE DO-LIKE 8, CHLOROPLASTIC"/>
    <property type="match status" value="1"/>
</dbReference>
<dbReference type="InterPro" id="IPR051201">
    <property type="entry name" value="Chloro_Bact_Ser_Proteases"/>
</dbReference>
<accession>A0ABT2NGW7</accession>
<dbReference type="PANTHER" id="PTHR43343">
    <property type="entry name" value="PEPTIDASE S12"/>
    <property type="match status" value="1"/>
</dbReference>
<evidence type="ECO:0000256" key="3">
    <source>
        <dbReference type="ARBA" id="ARBA00022801"/>
    </source>
</evidence>
<organism evidence="5 6">
    <name type="scientific">Albidovulum sediminis</name>
    <dbReference type="NCBI Taxonomy" id="3066345"/>
    <lineage>
        <taxon>Bacteria</taxon>
        <taxon>Pseudomonadati</taxon>
        <taxon>Pseudomonadota</taxon>
        <taxon>Alphaproteobacteria</taxon>
        <taxon>Rhodobacterales</taxon>
        <taxon>Paracoccaceae</taxon>
        <taxon>Albidovulum</taxon>
    </lineage>
</organism>
<evidence type="ECO:0000256" key="2">
    <source>
        <dbReference type="ARBA" id="ARBA00022670"/>
    </source>
</evidence>
<keyword evidence="2" id="KW-0645">Protease</keyword>
<evidence type="ECO:0000256" key="4">
    <source>
        <dbReference type="SAM" id="SignalP"/>
    </source>
</evidence>